<gene>
    <name evidence="4" type="ORF">CYJ10_32535</name>
</gene>
<name>A0A2N5C2I5_9BURK</name>
<dbReference type="Pfam" id="PF00498">
    <property type="entry name" value="FHA"/>
    <property type="match status" value="2"/>
</dbReference>
<evidence type="ECO:0000313" key="4">
    <source>
        <dbReference type="EMBL" id="PLP96427.1"/>
    </source>
</evidence>
<dbReference type="CDD" id="cd00060">
    <property type="entry name" value="FHA"/>
    <property type="match status" value="2"/>
</dbReference>
<feature type="region of interest" description="Disordered" evidence="1">
    <location>
        <begin position="842"/>
        <end position="881"/>
    </location>
</feature>
<keyword evidence="2" id="KW-0812">Transmembrane</keyword>
<feature type="domain" description="FHA" evidence="3">
    <location>
        <begin position="156"/>
        <end position="211"/>
    </location>
</feature>
<dbReference type="InterPro" id="IPR008984">
    <property type="entry name" value="SMAD_FHA_dom_sf"/>
</dbReference>
<sequence length="881" mass="96078">MTRDEAPFMDVPVMAPQAGQAFDVLLMPVSRPELGEIRIDEDLFAIGRGEAPFAAYPTDAVSVLSRRHARIFSEDGAVYVADLGSKNGTRVNGDSVAQQPARLSDGDEVSFGADLAYRVRLYPRPAEPEPPRVAVTLVPMRDDLGLQPVVIAGFPFMVNKADDTFARYRDLYPHQVNYLSRRHAHVYLKHGVPWIEDLGSTNGTFVNGVRLRDQSVRLEPDDVVAFGGSHFVYRVGIERETDADATATRTSLAVPAPSEAPDVPDMLRQPPVNGAEATPGEVDPDKTTFVGAADSFLDIFCVDYRAAQEDEVNPEAMPDAADPAHAPAPRGRITMLLLEAMRSFGITDRHQLERAARVAILVIAVLVIGGGYLWWRGAPDRSLQALVDEGKYARAAEVADKVLSRHPDEARYQALGAEALMRGYVPQWSARLQANDAAGATAVLDQMRTRSQHNTDGQALTAQLAWVADLERYVAQRGGIDGPIRMYADEAKIRDLLRRWEDDTASHQRLLGRIANDVPPFRDTYARALSDLRRLQNDESVLLAAIDRLNAAIATELGRDQPEALQPMLAEYKDKYQRLSGLDSVENDLRQYTAMIESLRIRAPGPLVALMQQASFATPPFQTAYQKLKATRLPGDDVQKQYLAASKAWEQGDGAAALATLKTVTAGPWAADVAKDVAHKEQVLAQYAAVKAGRGSPGYEEQLLAFYESLDPKTDGYFASSIDADVNSIRDAALRRANQLLNRAATGWRQYRNNGLIAGEQRLESGISAKFRSQARLLADAQDDARKGLRIYAQLKIEDSAQWTKVRDDIQAEVDTQRRSLNDLRMVLDPAVLKAKLALVGEGSKGGGKEGGKDGGDKDVSAAAPAATAATAAKPEAGSTP</sequence>
<protein>
    <submittedName>
        <fullName evidence="4">FHA domain-containing protein</fullName>
    </submittedName>
</protein>
<reference evidence="4 5" key="1">
    <citation type="submission" date="2017-12" db="EMBL/GenBank/DDBJ databases">
        <title>Genome sequence of the active heterotrophic nitrifier-denitrifier, Cupriavidus pauculus UM1.</title>
        <authorList>
            <person name="Putonti C."/>
            <person name="Castignetti D."/>
        </authorList>
    </citation>
    <scope>NUCLEOTIDE SEQUENCE [LARGE SCALE GENOMIC DNA]</scope>
    <source>
        <strain evidence="4 5">UM1</strain>
    </source>
</reference>
<keyword evidence="2" id="KW-0472">Membrane</keyword>
<feature type="compositionally biased region" description="Low complexity" evidence="1">
    <location>
        <begin position="861"/>
        <end position="881"/>
    </location>
</feature>
<dbReference type="SMART" id="SM00240">
    <property type="entry name" value="FHA"/>
    <property type="match status" value="2"/>
</dbReference>
<keyword evidence="2" id="KW-1133">Transmembrane helix</keyword>
<accession>A0A2N5C2I5</accession>
<comment type="caution">
    <text evidence="4">The sequence shown here is derived from an EMBL/GenBank/DDBJ whole genome shotgun (WGS) entry which is preliminary data.</text>
</comment>
<dbReference type="InterPro" id="IPR050923">
    <property type="entry name" value="Cell_Proc_Reg/RNA_Proc"/>
</dbReference>
<dbReference type="RefSeq" id="WP_101685558.1">
    <property type="nucleotide sequence ID" value="NZ_PJRP01000028.1"/>
</dbReference>
<evidence type="ECO:0000259" key="3">
    <source>
        <dbReference type="PROSITE" id="PS50006"/>
    </source>
</evidence>
<dbReference type="InterPro" id="IPR000253">
    <property type="entry name" value="FHA_dom"/>
</dbReference>
<evidence type="ECO:0000256" key="1">
    <source>
        <dbReference type="SAM" id="MobiDB-lite"/>
    </source>
</evidence>
<organism evidence="4 5">
    <name type="scientific">Cupriavidus pauculus</name>
    <dbReference type="NCBI Taxonomy" id="82633"/>
    <lineage>
        <taxon>Bacteria</taxon>
        <taxon>Pseudomonadati</taxon>
        <taxon>Pseudomonadota</taxon>
        <taxon>Betaproteobacteria</taxon>
        <taxon>Burkholderiales</taxon>
        <taxon>Burkholderiaceae</taxon>
        <taxon>Cupriavidus</taxon>
    </lineage>
</organism>
<dbReference type="Proteomes" id="UP000234341">
    <property type="component" value="Unassembled WGS sequence"/>
</dbReference>
<dbReference type="AlphaFoldDB" id="A0A2N5C2I5"/>
<feature type="compositionally biased region" description="Basic and acidic residues" evidence="1">
    <location>
        <begin position="847"/>
        <end position="860"/>
    </location>
</feature>
<proteinExistence type="predicted"/>
<dbReference type="PANTHER" id="PTHR23308">
    <property type="entry name" value="NUCLEAR INHIBITOR OF PROTEIN PHOSPHATASE-1"/>
    <property type="match status" value="1"/>
</dbReference>
<dbReference type="EMBL" id="PJRP01000028">
    <property type="protein sequence ID" value="PLP96427.1"/>
    <property type="molecule type" value="Genomic_DNA"/>
</dbReference>
<feature type="transmembrane region" description="Helical" evidence="2">
    <location>
        <begin position="358"/>
        <end position="375"/>
    </location>
</feature>
<feature type="domain" description="FHA" evidence="3">
    <location>
        <begin position="44"/>
        <end position="96"/>
    </location>
</feature>
<dbReference type="Gene3D" id="2.60.200.20">
    <property type="match status" value="2"/>
</dbReference>
<dbReference type="PROSITE" id="PS50006">
    <property type="entry name" value="FHA_DOMAIN"/>
    <property type="match status" value="2"/>
</dbReference>
<evidence type="ECO:0000256" key="2">
    <source>
        <dbReference type="SAM" id="Phobius"/>
    </source>
</evidence>
<dbReference type="SUPFAM" id="SSF49879">
    <property type="entry name" value="SMAD/FHA domain"/>
    <property type="match status" value="2"/>
</dbReference>
<evidence type="ECO:0000313" key="5">
    <source>
        <dbReference type="Proteomes" id="UP000234341"/>
    </source>
</evidence>
<dbReference type="OrthoDB" id="151099at2"/>